<proteinExistence type="predicted"/>
<gene>
    <name evidence="1" type="ORF">MAE02_54820</name>
</gene>
<dbReference type="EMBL" id="BJYU01000125">
    <property type="protein sequence ID" value="GEO17786.1"/>
    <property type="molecule type" value="Genomic_DNA"/>
</dbReference>
<keyword evidence="2" id="KW-1185">Reference proteome</keyword>
<evidence type="ECO:0000313" key="2">
    <source>
        <dbReference type="Proteomes" id="UP000321085"/>
    </source>
</evidence>
<dbReference type="RefSeq" id="WP_114188801.1">
    <property type="nucleotide sequence ID" value="NZ_BJYU01000125.1"/>
</dbReference>
<organism evidence="1 2">
    <name type="scientific">Microvirga aerophila</name>
    <dbReference type="NCBI Taxonomy" id="670291"/>
    <lineage>
        <taxon>Bacteria</taxon>
        <taxon>Pseudomonadati</taxon>
        <taxon>Pseudomonadota</taxon>
        <taxon>Alphaproteobacteria</taxon>
        <taxon>Hyphomicrobiales</taxon>
        <taxon>Methylobacteriaceae</taxon>
        <taxon>Microvirga</taxon>
    </lineage>
</organism>
<dbReference type="AlphaFoldDB" id="A0A512C0P7"/>
<sequence>MRNDSIFYVMAKSKPEVPRGSETASYEELCVWLVQKLCFTGPKERYIKPLVDFAELILDECPSGLSPHPEDYDLTLGSILGQALKMSTHSEETREFSSAGMEFVGRIWEATFLNVECLEVPEICEELIGFLQLKPDYFRQVRRRGKNWIKGTKRFRQESGLKVMLEAPDWGFV</sequence>
<comment type="caution">
    <text evidence="1">The sequence shown here is derived from an EMBL/GenBank/DDBJ whole genome shotgun (WGS) entry which is preliminary data.</text>
</comment>
<reference evidence="1 2" key="1">
    <citation type="submission" date="2019-07" db="EMBL/GenBank/DDBJ databases">
        <title>Whole genome shotgun sequence of Microvirga aerophila NBRC 106136.</title>
        <authorList>
            <person name="Hosoyama A."/>
            <person name="Uohara A."/>
            <person name="Ohji S."/>
            <person name="Ichikawa N."/>
        </authorList>
    </citation>
    <scope>NUCLEOTIDE SEQUENCE [LARGE SCALE GENOMIC DNA]</scope>
    <source>
        <strain evidence="1 2">NBRC 106136</strain>
    </source>
</reference>
<dbReference type="Proteomes" id="UP000321085">
    <property type="component" value="Unassembled WGS sequence"/>
</dbReference>
<protein>
    <submittedName>
        <fullName evidence="1">Uncharacterized protein</fullName>
    </submittedName>
</protein>
<name>A0A512C0P7_9HYPH</name>
<evidence type="ECO:0000313" key="1">
    <source>
        <dbReference type="EMBL" id="GEO17786.1"/>
    </source>
</evidence>
<accession>A0A512C0P7</accession>